<dbReference type="Gene3D" id="2.40.50.120">
    <property type="match status" value="1"/>
</dbReference>
<organism evidence="7 8">
    <name type="scientific">Calidris pygmaea</name>
    <name type="common">Spoon-billed sandpiper</name>
    <dbReference type="NCBI Taxonomy" id="425635"/>
    <lineage>
        <taxon>Eukaryota</taxon>
        <taxon>Metazoa</taxon>
        <taxon>Chordata</taxon>
        <taxon>Craniata</taxon>
        <taxon>Vertebrata</taxon>
        <taxon>Euteleostomi</taxon>
        <taxon>Archelosauria</taxon>
        <taxon>Archosauria</taxon>
        <taxon>Dinosauria</taxon>
        <taxon>Saurischia</taxon>
        <taxon>Theropoda</taxon>
        <taxon>Coelurosauria</taxon>
        <taxon>Aves</taxon>
        <taxon>Neognathae</taxon>
        <taxon>Neoaves</taxon>
        <taxon>Charadriiformes</taxon>
        <taxon>Scolopacidae</taxon>
        <taxon>Calidris</taxon>
    </lineage>
</organism>
<dbReference type="Pfam" id="PF07677">
    <property type="entry name" value="A2M_recep"/>
    <property type="match status" value="1"/>
</dbReference>
<reference evidence="7" key="1">
    <citation type="submission" date="2025-08" db="UniProtKB">
        <authorList>
            <consortium name="Ensembl"/>
        </authorList>
    </citation>
    <scope>IDENTIFICATION</scope>
</reference>
<dbReference type="PROSITE" id="PS50189">
    <property type="entry name" value="NTR"/>
    <property type="match status" value="1"/>
</dbReference>
<feature type="signal peptide" evidence="4">
    <location>
        <begin position="1"/>
        <end position="19"/>
    </location>
</feature>
<evidence type="ECO:0000256" key="4">
    <source>
        <dbReference type="SAM" id="SignalP"/>
    </source>
</evidence>
<keyword evidence="2" id="KW-0964">Secreted</keyword>
<dbReference type="InterPro" id="IPR050473">
    <property type="entry name" value="A2M/Complement_sys"/>
</dbReference>
<reference evidence="7" key="2">
    <citation type="submission" date="2025-09" db="UniProtKB">
        <authorList>
            <consortium name="Ensembl"/>
        </authorList>
    </citation>
    <scope>IDENTIFICATION</scope>
</reference>
<dbReference type="Pfam" id="PF07678">
    <property type="entry name" value="TED_complement"/>
    <property type="match status" value="1"/>
</dbReference>
<dbReference type="Gene3D" id="1.50.10.20">
    <property type="match status" value="1"/>
</dbReference>
<dbReference type="InterPro" id="IPR009048">
    <property type="entry name" value="A-macroglobulin_rcpt-bd"/>
</dbReference>
<dbReference type="SMART" id="SM00104">
    <property type="entry name" value="ANATO"/>
    <property type="match status" value="1"/>
</dbReference>
<comment type="subcellular location">
    <subcellularLocation>
        <location evidence="1">Secreted</location>
    </subcellularLocation>
</comment>
<dbReference type="SMART" id="SM01361">
    <property type="entry name" value="A2M_recep"/>
    <property type="match status" value="1"/>
</dbReference>
<dbReference type="Pfam" id="PF01835">
    <property type="entry name" value="MG2"/>
    <property type="match status" value="1"/>
</dbReference>
<dbReference type="Gene3D" id="2.60.120.1540">
    <property type="match status" value="1"/>
</dbReference>
<dbReference type="InterPro" id="IPR000020">
    <property type="entry name" value="Anaphylatoxin/fibulin"/>
</dbReference>
<keyword evidence="3" id="KW-1015">Disulfide bond</keyword>
<dbReference type="Pfam" id="PF00207">
    <property type="entry name" value="A2M"/>
    <property type="match status" value="1"/>
</dbReference>
<dbReference type="Gene3D" id="2.60.40.690">
    <property type="entry name" value="Alpha-macroglobulin, receptor-binding domain"/>
    <property type="match status" value="1"/>
</dbReference>
<dbReference type="SMART" id="SM01359">
    <property type="entry name" value="A2M_N_2"/>
    <property type="match status" value="1"/>
</dbReference>
<dbReference type="InterPro" id="IPR018933">
    <property type="entry name" value="Netrin_module_non-TIMP"/>
</dbReference>
<dbReference type="InterPro" id="IPR018081">
    <property type="entry name" value="Anaphylatoxin_comp_syst"/>
</dbReference>
<dbReference type="Pfam" id="PF07703">
    <property type="entry name" value="A2M_BRD"/>
    <property type="match status" value="1"/>
</dbReference>
<dbReference type="Proteomes" id="UP000694419">
    <property type="component" value="Unplaced"/>
</dbReference>
<dbReference type="Gene3D" id="2.60.40.1940">
    <property type="match status" value="1"/>
</dbReference>
<evidence type="ECO:0000259" key="6">
    <source>
        <dbReference type="PROSITE" id="PS50189"/>
    </source>
</evidence>
<dbReference type="Ensembl" id="ENSCPGT00000017890.1">
    <property type="protein sequence ID" value="ENSCPGP00000016359.1"/>
    <property type="gene ID" value="ENSCPGG00000010590.1"/>
</dbReference>
<dbReference type="Pfam" id="PF17791">
    <property type="entry name" value="MG3"/>
    <property type="match status" value="1"/>
</dbReference>
<evidence type="ECO:0000259" key="5">
    <source>
        <dbReference type="PROSITE" id="PS01178"/>
    </source>
</evidence>
<dbReference type="SMART" id="SM01360">
    <property type="entry name" value="A2M"/>
    <property type="match status" value="1"/>
</dbReference>
<keyword evidence="8" id="KW-1185">Reference proteome</keyword>
<dbReference type="InterPro" id="IPR002890">
    <property type="entry name" value="MG2"/>
</dbReference>
<evidence type="ECO:0000256" key="1">
    <source>
        <dbReference type="ARBA" id="ARBA00004613"/>
    </source>
</evidence>
<dbReference type="Pfam" id="PF17790">
    <property type="entry name" value="MG1"/>
    <property type="match status" value="1"/>
</dbReference>
<dbReference type="SUPFAM" id="SSF50242">
    <property type="entry name" value="TIMP-like"/>
    <property type="match status" value="1"/>
</dbReference>
<dbReference type="InterPro" id="IPR011626">
    <property type="entry name" value="Alpha-macroglobulin_TED"/>
</dbReference>
<dbReference type="InterPro" id="IPR041425">
    <property type="entry name" value="C3/4/5_MG1"/>
</dbReference>
<dbReference type="InterPro" id="IPR040839">
    <property type="entry name" value="MG4"/>
</dbReference>
<dbReference type="Pfam" id="PF21309">
    <property type="entry name" value="C5_CUB"/>
    <property type="match status" value="1"/>
</dbReference>
<dbReference type="GO" id="GO:0005615">
    <property type="term" value="C:extracellular space"/>
    <property type="evidence" value="ECO:0007669"/>
    <property type="project" value="InterPro"/>
</dbReference>
<dbReference type="InterPro" id="IPR008930">
    <property type="entry name" value="Terpenoid_cyclase/PrenylTrfase"/>
</dbReference>
<feature type="chain" id="PRO_5034982853" evidence="4">
    <location>
        <begin position="20"/>
        <end position="1590"/>
    </location>
</feature>
<dbReference type="Gene3D" id="2.60.40.10">
    <property type="entry name" value="Immunoglobulins"/>
    <property type="match status" value="2"/>
</dbReference>
<proteinExistence type="predicted"/>
<dbReference type="Gene3D" id="2.20.130.20">
    <property type="match status" value="1"/>
</dbReference>
<dbReference type="InterPro" id="IPR041555">
    <property type="entry name" value="MG3"/>
</dbReference>
<feature type="domain" description="Anaphylatoxin-like" evidence="5">
    <location>
        <begin position="666"/>
        <end position="701"/>
    </location>
</feature>
<dbReference type="Pfam" id="PF01821">
    <property type="entry name" value="ANATO"/>
    <property type="match status" value="1"/>
</dbReference>
<dbReference type="PANTHER" id="PTHR11412:SF83">
    <property type="entry name" value="COMPLEMENT C5"/>
    <property type="match status" value="1"/>
</dbReference>
<dbReference type="InterPro" id="IPR001599">
    <property type="entry name" value="Macroglobln_a2"/>
</dbReference>
<dbReference type="InterPro" id="IPR011625">
    <property type="entry name" value="A2M_N_BRD"/>
</dbReference>
<dbReference type="PROSITE" id="PS01178">
    <property type="entry name" value="ANAPHYLATOXIN_2"/>
    <property type="match status" value="1"/>
</dbReference>
<accession>A0A8C3K3B6</accession>
<dbReference type="Pfam" id="PF01759">
    <property type="entry name" value="NTR"/>
    <property type="match status" value="1"/>
</dbReference>
<sequence length="1590" mass="178886">TRNWLICLLFCNSSCYVLTAPKIFRVGASEKVVVQAFGYEKKFPVNIAIRSFPDKLAVYSSGHVSLTPANKFQDAVTLTLQPTDLPRTDNSVKYVYLEAVSPHFTRLKKMPVSYENGFLFIHTDKPIYTPDQSVKVRVYSLNEELQPARRETVLTFVDPEGVKVDIEEEEDFTGIVSFPDFKIPPNPKYGIWKIEAKYTKNFVTSAVAKFEVKEYALPSFSIIIQPESNFISSDKFENFRIVVKASYFYNKKLPSADVFLRFGIIEEAEKRMMPRAMHVTRVRRSKHNILLGGLSSEAEFAGVRFAVSPYKLSLVATPLFVKPGLPFFIKVQVKDTVDDFVGNIPVTVTVKSMSEQMDETELISEGSESGRRKTSMNDGTALFVVNIPSDSKTLEFQVKTADPRLSDENQASKTYEARAYSSLSRSYLYIDWASNHKVLQVGDFININVYPHSPYIHKIHHYSYLITSKGKIISFGTQKRIKDLEYEHLTFQITQEMVPSARLVVYYIVMGEETAELVADSVWLNVEQKCGNSLDVSKILNPAQVVSLNMKTQFNSFVALSSIDKAVYGVTGRGKRAMEKVMLHLEKSDLGCGAGGGQNNVDVFRMAGLTFLTNANADDSNEAGETCNEVLRTKRSNFKERILKEGIKKKYLLKLSRYPSPEIRNCCMAGVKAYPVTETCNDRAQRIRRHKACISAFKDCCEFANRLREEEPNKLLILARMRKYEIRSYFPESWLWEVHQVSSRSKTLSITLPDSLTTWEVQGVAISDKGICVAAPLEMQVVKDIFLSIYVPYSVVRGEQIELKGSVYNYGASAVKFCVKIAAGNGICAFGDSATSGSRKRSCNFKNLDGSSLSPVTFRILPLELGLHTINFTLLTAKNSETVVKTLRVMPEGIKKEIHAGFTLDPQGVYGSIKRRQEFRYKVPLNLVPKTKIDRSVSVKGHLMGEAIGTVLSPSGVSALTSLPKGSAEAEFMSIAPVFYVFRYLEESDNWHLLGSKTLTARTQMRRKMKEGIVSILSFRNSDFSYSMWKDGQASTWLTAFALRILGQVNQYINLNEISICNSLLWLVDNCQMPDGSFSEFANYQPVKLQGTLPREAKEKSLYLTAFSVIGIKKSIKICPTEKIHDAINKAGDYLMKNVQAAQSPFTMAITSYALALVDLNHPSARSAFSALKKEASVIGDPPIYRFWKDTFKTADHHTPSSVTAQMVETTAYALLTALLRGDKNYANPIIKWLSEEQRYGGGFYSTQDTINALEALTEYSLLVKRLNLDMSVKVAYKNYGDLNLFKLTEDNFVGRTLTVSEYYCLSKVKANLSNLLNNYLNSEIATKAFSFNNLVVIWYRPSMREPQSGSAHAVMDIGLVSGLEANTEDLSTLASGVDQLIADYEIKDGHVILQIDSVPDNFLCVEFRIGELFQVGMLNPATFTVYEYHAPGMSSMSFNSLFLPKDKVQERLDRSVTADSRREAACQNDIAYVYKVNILSRSEEGYFVKYSATLLDLYKRGQAFAKKNDEITFIKKKTCTDVELSPGEQYLIMGKEALKISIGYNFKFQYPLDSSTWIEWWPSNTACTFCQEFLNTMEDFAEDLIISGC</sequence>
<dbReference type="SUPFAM" id="SSF49410">
    <property type="entry name" value="Alpha-macroglobulin receptor domain"/>
    <property type="match status" value="1"/>
</dbReference>
<evidence type="ECO:0000256" key="2">
    <source>
        <dbReference type="ARBA" id="ARBA00022525"/>
    </source>
</evidence>
<dbReference type="PANTHER" id="PTHR11412">
    <property type="entry name" value="MACROGLOBULIN / COMPLEMENT"/>
    <property type="match status" value="1"/>
</dbReference>
<dbReference type="SUPFAM" id="SSF47686">
    <property type="entry name" value="Anaphylotoxins (complement system)"/>
    <property type="match status" value="1"/>
</dbReference>
<dbReference type="Gene3D" id="2.60.40.1930">
    <property type="match status" value="3"/>
</dbReference>
<evidence type="ECO:0000256" key="3">
    <source>
        <dbReference type="ARBA" id="ARBA00023157"/>
    </source>
</evidence>
<dbReference type="InterPro" id="IPR001134">
    <property type="entry name" value="Netrin_domain"/>
</dbReference>
<evidence type="ECO:0000313" key="7">
    <source>
        <dbReference type="Ensembl" id="ENSCPGP00000016359.1"/>
    </source>
</evidence>
<dbReference type="InterPro" id="IPR013783">
    <property type="entry name" value="Ig-like_fold"/>
</dbReference>
<dbReference type="CDD" id="cd00017">
    <property type="entry name" value="ANATO"/>
    <property type="match status" value="1"/>
</dbReference>
<dbReference type="CDD" id="cd02896">
    <property type="entry name" value="complement_C3_C4_C5"/>
    <property type="match status" value="1"/>
</dbReference>
<dbReference type="InterPro" id="IPR008993">
    <property type="entry name" value="TIMP-like_OB-fold"/>
</dbReference>
<keyword evidence="4" id="KW-0732">Signal</keyword>
<dbReference type="SUPFAM" id="SSF48239">
    <property type="entry name" value="Terpenoid cyclases/Protein prenyltransferases"/>
    <property type="match status" value="1"/>
</dbReference>
<dbReference type="Gene3D" id="1.20.50.70">
    <property type="match status" value="1"/>
</dbReference>
<protein>
    <submittedName>
        <fullName evidence="7">Complement C5</fullName>
    </submittedName>
</protein>
<evidence type="ECO:0000313" key="8">
    <source>
        <dbReference type="Proteomes" id="UP000694419"/>
    </source>
</evidence>
<dbReference type="InterPro" id="IPR036595">
    <property type="entry name" value="A-macroglobulin_rcpt-bd_sf"/>
</dbReference>
<name>A0A8C3K3B6_9CHAR</name>
<dbReference type="GO" id="GO:0004866">
    <property type="term" value="F:endopeptidase inhibitor activity"/>
    <property type="evidence" value="ECO:0007669"/>
    <property type="project" value="InterPro"/>
</dbReference>
<dbReference type="SMART" id="SM00643">
    <property type="entry name" value="C345C"/>
    <property type="match status" value="1"/>
</dbReference>
<dbReference type="Gene3D" id="1.20.91.20">
    <property type="entry name" value="Anaphylotoxins (complement system)"/>
    <property type="match status" value="1"/>
</dbReference>
<feature type="domain" description="NTR" evidence="6">
    <location>
        <begin position="1449"/>
        <end position="1590"/>
    </location>
</feature>
<dbReference type="InterPro" id="IPR048843">
    <property type="entry name" value="C5_CUB"/>
</dbReference>
<dbReference type="Pfam" id="PF17789">
    <property type="entry name" value="MG4"/>
    <property type="match status" value="1"/>
</dbReference>